<dbReference type="InterPro" id="IPR049435">
    <property type="entry name" value="Cas_Cas6_C"/>
</dbReference>
<comment type="caution">
    <text evidence="6">The sequence shown here is derived from an EMBL/GenBank/DDBJ whole genome shotgun (WGS) entry which is preliminary data.</text>
</comment>
<gene>
    <name evidence="6" type="primary">cas6</name>
    <name evidence="6" type="ORF">ACFFMS_17175</name>
</gene>
<dbReference type="CDD" id="cd21140">
    <property type="entry name" value="Cas6_I-like"/>
    <property type="match status" value="1"/>
</dbReference>
<dbReference type="NCBIfam" id="TIGR01877">
    <property type="entry name" value="cas_cas6"/>
    <property type="match status" value="1"/>
</dbReference>
<dbReference type="Pfam" id="PF21350">
    <property type="entry name" value="Cas6_I-A"/>
    <property type="match status" value="1"/>
</dbReference>
<dbReference type="Pfam" id="PF01881">
    <property type="entry name" value="Cas_Cas6_C"/>
    <property type="match status" value="1"/>
</dbReference>
<comment type="function">
    <text evidence="4">CRISPR (clustered regularly interspaced short palindromic repeat), is an adaptive immune system that provides protection against mobile genetic elements (viruses, transposable elements and conjugative plasmids). CRISPR clusters contain sequences complementary to antecedent mobile elements and target invading nucleic acids. CRISPR clusters are transcribed and processed into CRISPR RNA (crRNA).</text>
</comment>
<dbReference type="Gene3D" id="3.30.70.1890">
    <property type="match status" value="1"/>
</dbReference>
<dbReference type="Proteomes" id="UP001589609">
    <property type="component" value="Unassembled WGS sequence"/>
</dbReference>
<evidence type="ECO:0000259" key="5">
    <source>
        <dbReference type="Pfam" id="PF01881"/>
    </source>
</evidence>
<dbReference type="InterPro" id="IPR010156">
    <property type="entry name" value="CRISPR-assoc_prot_Cas6"/>
</dbReference>
<evidence type="ECO:0000256" key="2">
    <source>
        <dbReference type="ARBA" id="ARBA00022884"/>
    </source>
</evidence>
<evidence type="ECO:0000256" key="4">
    <source>
        <dbReference type="PIRNR" id="PIRNR005054"/>
    </source>
</evidence>
<keyword evidence="2" id="KW-0694">RNA-binding</keyword>
<dbReference type="PANTHER" id="PTHR36984">
    <property type="entry name" value="CRISPR-ASSOCIATED ENDORIBONUCLEASE CAS6 1"/>
    <property type="match status" value="1"/>
</dbReference>
<evidence type="ECO:0000256" key="1">
    <source>
        <dbReference type="ARBA" id="ARBA00005937"/>
    </source>
</evidence>
<dbReference type="PANTHER" id="PTHR36984:SF1">
    <property type="entry name" value="CRISPR-ASSOCIATED ENDORIBONUCLEASE CAS6 1"/>
    <property type="match status" value="1"/>
</dbReference>
<dbReference type="EMBL" id="JBHMAF010000108">
    <property type="protein sequence ID" value="MFB9760101.1"/>
    <property type="molecule type" value="Genomic_DNA"/>
</dbReference>
<keyword evidence="7" id="KW-1185">Reference proteome</keyword>
<dbReference type="InterPro" id="IPR045747">
    <property type="entry name" value="CRISPR-assoc_prot_Cas6_N_sf"/>
</dbReference>
<comment type="similarity">
    <text evidence="1 4">Belongs to the CRISPR-associated protein Cas6/Cse3/CasE family.</text>
</comment>
<evidence type="ECO:0000313" key="6">
    <source>
        <dbReference type="EMBL" id="MFB9760101.1"/>
    </source>
</evidence>
<accession>A0ABV5WJ22</accession>
<evidence type="ECO:0000313" key="7">
    <source>
        <dbReference type="Proteomes" id="UP001589609"/>
    </source>
</evidence>
<dbReference type="RefSeq" id="WP_379950438.1">
    <property type="nucleotide sequence ID" value="NZ_JBHMAF010000108.1"/>
</dbReference>
<feature type="domain" description="CRISPR associated protein Cas6 C-terminal" evidence="5">
    <location>
        <begin position="125"/>
        <end position="244"/>
    </location>
</feature>
<name>A0ABV5WJ22_9BACI</name>
<protein>
    <recommendedName>
        <fullName evidence="4">CRISPR-associated endoribonuclease</fullName>
    </recommendedName>
</protein>
<evidence type="ECO:0000256" key="3">
    <source>
        <dbReference type="ARBA" id="ARBA00023118"/>
    </source>
</evidence>
<sequence length="246" mass="28532">MRLTVTMRPVNNSLRLPLNYQYALQGFLYRSLTETSFASFLHEVGFQKGKRTFKLFTFSRLFGPHRIYTKQKQIEFTDTITWHVSSVLEDLIQQLREHFLMSETVQLNGQTLYINKVEVRKTSMQEGCYKIKMLSPVTVYSTYEQEERKKTHYFQPPDPAFPHLVQANFVNKYEAYYGTAPEHEFKVSPLAEGELSKVVTTFKGHIITGWLGTFEVDTSPEQLTFAYDTGIGGRNSQGFGMFEIIE</sequence>
<dbReference type="PIRSF" id="PIRSF005054">
    <property type="entry name" value="PF1131"/>
    <property type="match status" value="1"/>
</dbReference>
<dbReference type="Gene3D" id="3.30.70.1900">
    <property type="match status" value="1"/>
</dbReference>
<organism evidence="6 7">
    <name type="scientific">Ectobacillus funiculus</name>
    <dbReference type="NCBI Taxonomy" id="137993"/>
    <lineage>
        <taxon>Bacteria</taxon>
        <taxon>Bacillati</taxon>
        <taxon>Bacillota</taxon>
        <taxon>Bacilli</taxon>
        <taxon>Bacillales</taxon>
        <taxon>Bacillaceae</taxon>
        <taxon>Ectobacillus</taxon>
    </lineage>
</organism>
<keyword evidence="3" id="KW-0051">Antiviral defense</keyword>
<proteinExistence type="inferred from homology"/>
<reference evidence="6 7" key="1">
    <citation type="submission" date="2024-09" db="EMBL/GenBank/DDBJ databases">
        <authorList>
            <person name="Sun Q."/>
            <person name="Mori K."/>
        </authorList>
    </citation>
    <scope>NUCLEOTIDE SEQUENCE [LARGE SCALE GENOMIC DNA]</scope>
    <source>
        <strain evidence="6 7">JCM 11201</strain>
    </source>
</reference>